<feature type="domain" description="Glutamine amidotransferase type-2" evidence="10">
    <location>
        <begin position="5"/>
        <end position="217"/>
    </location>
</feature>
<protein>
    <recommendedName>
        <fullName evidence="3">asparagine synthase (glutamine-hydrolyzing)</fullName>
        <ecNumber evidence="3">6.3.5.4</ecNumber>
    </recommendedName>
</protein>
<comment type="similarity">
    <text evidence="2">Belongs to the asparagine synthetase family.</text>
</comment>
<dbReference type="Pfam" id="PF00733">
    <property type="entry name" value="Asn_synthase"/>
    <property type="match status" value="1"/>
</dbReference>
<dbReference type="OrthoDB" id="9763290at2"/>
<dbReference type="InterPro" id="IPR006426">
    <property type="entry name" value="Asn_synth_AEB"/>
</dbReference>
<evidence type="ECO:0000256" key="5">
    <source>
        <dbReference type="ARBA" id="ARBA00022840"/>
    </source>
</evidence>
<dbReference type="SUPFAM" id="SSF52402">
    <property type="entry name" value="Adenine nucleotide alpha hydrolases-like"/>
    <property type="match status" value="1"/>
</dbReference>
<evidence type="ECO:0000256" key="1">
    <source>
        <dbReference type="ARBA" id="ARBA00005187"/>
    </source>
</evidence>
<dbReference type="PANTHER" id="PTHR43284:SF1">
    <property type="entry name" value="ASPARAGINE SYNTHETASE"/>
    <property type="match status" value="1"/>
</dbReference>
<gene>
    <name evidence="11" type="ORF">D3P09_06030</name>
</gene>
<evidence type="ECO:0000256" key="7">
    <source>
        <dbReference type="ARBA" id="ARBA00022962"/>
    </source>
</evidence>
<dbReference type="GO" id="GO:0004066">
    <property type="term" value="F:asparagine synthase (glutamine-hydrolyzing) activity"/>
    <property type="evidence" value="ECO:0007669"/>
    <property type="project" value="UniProtKB-EC"/>
</dbReference>
<dbReference type="InterPro" id="IPR029055">
    <property type="entry name" value="Ntn_hydrolases_N"/>
</dbReference>
<evidence type="ECO:0000256" key="4">
    <source>
        <dbReference type="ARBA" id="ARBA00022741"/>
    </source>
</evidence>
<accession>A0A3A6PJS2</accession>
<dbReference type="Gene3D" id="3.40.50.620">
    <property type="entry name" value="HUPs"/>
    <property type="match status" value="2"/>
</dbReference>
<keyword evidence="6" id="KW-0028">Amino-acid biosynthesis</keyword>
<dbReference type="Proteomes" id="UP000267798">
    <property type="component" value="Unassembled WGS sequence"/>
</dbReference>
<evidence type="ECO:0000259" key="10">
    <source>
        <dbReference type="PROSITE" id="PS51278"/>
    </source>
</evidence>
<comment type="caution">
    <text evidence="11">The sequence shown here is derived from an EMBL/GenBank/DDBJ whole genome shotgun (WGS) entry which is preliminary data.</text>
</comment>
<comment type="catalytic activity">
    <reaction evidence="8">
        <text>L-aspartate + L-glutamine + ATP + H2O = L-asparagine + L-glutamate + AMP + diphosphate + H(+)</text>
        <dbReference type="Rhea" id="RHEA:12228"/>
        <dbReference type="ChEBI" id="CHEBI:15377"/>
        <dbReference type="ChEBI" id="CHEBI:15378"/>
        <dbReference type="ChEBI" id="CHEBI:29985"/>
        <dbReference type="ChEBI" id="CHEBI:29991"/>
        <dbReference type="ChEBI" id="CHEBI:30616"/>
        <dbReference type="ChEBI" id="CHEBI:33019"/>
        <dbReference type="ChEBI" id="CHEBI:58048"/>
        <dbReference type="ChEBI" id="CHEBI:58359"/>
        <dbReference type="ChEBI" id="CHEBI:456215"/>
        <dbReference type="EC" id="6.3.5.4"/>
    </reaction>
</comment>
<evidence type="ECO:0000313" key="11">
    <source>
        <dbReference type="EMBL" id="RJX41525.1"/>
    </source>
</evidence>
<evidence type="ECO:0000256" key="2">
    <source>
        <dbReference type="ARBA" id="ARBA00005752"/>
    </source>
</evidence>
<dbReference type="SUPFAM" id="SSF56235">
    <property type="entry name" value="N-terminal nucleophile aminohydrolases (Ntn hydrolases)"/>
    <property type="match status" value="1"/>
</dbReference>
<keyword evidence="5 9" id="KW-0067">ATP-binding</keyword>
<dbReference type="CDD" id="cd00712">
    <property type="entry name" value="AsnB"/>
    <property type="match status" value="1"/>
</dbReference>
<dbReference type="InterPro" id="IPR033738">
    <property type="entry name" value="AsnB_N"/>
</dbReference>
<reference evidence="11 12" key="1">
    <citation type="submission" date="2018-09" db="EMBL/GenBank/DDBJ databases">
        <title>Paenibacillus aracenensis nov. sp. isolated from a cave in southern Spain.</title>
        <authorList>
            <person name="Jurado V."/>
            <person name="Gutierrez-Patricio S."/>
            <person name="Gonzalez-Pimentel J.L."/>
            <person name="Miller A.Z."/>
            <person name="Laiz L."/>
            <person name="Saiz-Jimenez C."/>
        </authorList>
    </citation>
    <scope>NUCLEOTIDE SEQUENCE [LARGE SCALE GENOMIC DNA]</scope>
    <source>
        <strain evidence="11 12">JCM 19203</strain>
    </source>
</reference>
<dbReference type="EMBL" id="QXQB01000001">
    <property type="protein sequence ID" value="RJX41525.1"/>
    <property type="molecule type" value="Genomic_DNA"/>
</dbReference>
<sequence length="646" mass="73281">MSAIAGIHGDIGMIRRREQGSRMLQAWDEQPADSVLAWEGRLTYMGAHSQWITSESVGVPNPFYDSERGLAIAADAIIDNREELFDILGVHRRDRAAVSDQELILLAYDKWGTGTAARLVGDFAFVLWDERGGKLYGARDFSGGRMLYYNWNGSEFRFCSMIEPLLRLPAITRMVNEQWLAQYLAISTVVDAASADQTVYEDIRQIPPAHYFVLQDGKLNLSRYCTLESPGILKLKSDGEYVEAFREVFQQAVDARVRTVRGVGAQLSGGLDSGAVVGFAARRLREENRTLQTFSYVPVGDFIDYTSKRYMPNERPYIEKTVAHIGGIQSHCLDFAGLDPYSDLDDMLNVMEMPYKFYSNSFWLKGIFKEASDRNIGVLLNGGRGNLSVSWGDAIPYYARLLKRMRWIRLSEELRLRSYAIGSGRKHLLAATSREAFPFLAGKDRGGAASPFHMMIHPEFARRTGVYAQLREHGIGDSGWLDGGDVYAHKRNHFRELFHWNASNTLAAKLSQRYKLWKRDPTNDLRVIRFCLSLPEDQYVRQGMSRALIRRATKGVLPDSIRLNETVRGVQGADWLHRILPNWHSFYGELQQAGRDKRMLELVDNGVIRSVLAGLKDGVRPEDAYGRDVNAAMYLLILYRFLRKAA</sequence>
<dbReference type="InterPro" id="IPR017932">
    <property type="entry name" value="GATase_2_dom"/>
</dbReference>
<dbReference type="EC" id="6.3.5.4" evidence="3"/>
<dbReference type="InterPro" id="IPR051786">
    <property type="entry name" value="ASN_synthetase/amidase"/>
</dbReference>
<evidence type="ECO:0000256" key="3">
    <source>
        <dbReference type="ARBA" id="ARBA00012737"/>
    </source>
</evidence>
<keyword evidence="4 9" id="KW-0547">Nucleotide-binding</keyword>
<comment type="pathway">
    <text evidence="1">Amino-acid biosynthesis; L-asparagine biosynthesis; L-asparagine from L-aspartate (L-Gln route): step 1/1.</text>
</comment>
<dbReference type="PROSITE" id="PS51278">
    <property type="entry name" value="GATASE_TYPE_2"/>
    <property type="match status" value="1"/>
</dbReference>
<proteinExistence type="inferred from homology"/>
<evidence type="ECO:0000256" key="6">
    <source>
        <dbReference type="ARBA" id="ARBA00022888"/>
    </source>
</evidence>
<keyword evidence="7" id="KW-0315">Glutamine amidotransferase</keyword>
<dbReference type="GO" id="GO:0006529">
    <property type="term" value="P:asparagine biosynthetic process"/>
    <property type="evidence" value="ECO:0007669"/>
    <property type="project" value="UniProtKB-KW"/>
</dbReference>
<dbReference type="InterPro" id="IPR014729">
    <property type="entry name" value="Rossmann-like_a/b/a_fold"/>
</dbReference>
<dbReference type="PIRSF" id="PIRSF001589">
    <property type="entry name" value="Asn_synthetase_glu-h"/>
    <property type="match status" value="1"/>
</dbReference>
<dbReference type="Gene3D" id="3.60.20.10">
    <property type="entry name" value="Glutamine Phosphoribosylpyrophosphate, subunit 1, domain 1"/>
    <property type="match status" value="1"/>
</dbReference>
<dbReference type="PANTHER" id="PTHR43284">
    <property type="entry name" value="ASPARAGINE SYNTHETASE (GLUTAMINE-HYDROLYZING)"/>
    <property type="match status" value="1"/>
</dbReference>
<evidence type="ECO:0000313" key="12">
    <source>
        <dbReference type="Proteomes" id="UP000267798"/>
    </source>
</evidence>
<keyword evidence="6" id="KW-0061">Asparagine biosynthesis</keyword>
<name>A0A3A6PJS2_9BACL</name>
<dbReference type="AlphaFoldDB" id="A0A3A6PJS2"/>
<evidence type="ECO:0000256" key="8">
    <source>
        <dbReference type="ARBA" id="ARBA00048741"/>
    </source>
</evidence>
<dbReference type="Pfam" id="PF13537">
    <property type="entry name" value="GATase_7"/>
    <property type="match status" value="1"/>
</dbReference>
<dbReference type="GO" id="GO:0005524">
    <property type="term" value="F:ATP binding"/>
    <property type="evidence" value="ECO:0007669"/>
    <property type="project" value="UniProtKB-KW"/>
</dbReference>
<dbReference type="InterPro" id="IPR001962">
    <property type="entry name" value="Asn_synthase"/>
</dbReference>
<keyword evidence="12" id="KW-1185">Reference proteome</keyword>
<organism evidence="11 12">
    <name type="scientific">Paenibacillus pinisoli</name>
    <dbReference type="NCBI Taxonomy" id="1276110"/>
    <lineage>
        <taxon>Bacteria</taxon>
        <taxon>Bacillati</taxon>
        <taxon>Bacillota</taxon>
        <taxon>Bacilli</taxon>
        <taxon>Bacillales</taxon>
        <taxon>Paenibacillaceae</taxon>
        <taxon>Paenibacillus</taxon>
    </lineage>
</organism>
<evidence type="ECO:0000256" key="9">
    <source>
        <dbReference type="PIRSR" id="PIRSR001589-2"/>
    </source>
</evidence>
<feature type="binding site" evidence="9">
    <location>
        <position position="100"/>
    </location>
    <ligand>
        <name>L-glutamine</name>
        <dbReference type="ChEBI" id="CHEBI:58359"/>
    </ligand>
</feature>